<reference evidence="4 5" key="1">
    <citation type="submission" date="2018-06" db="EMBL/GenBank/DDBJ databases">
        <title>Sphaerisporangium craniellae sp. nov., isolated from a marine sponge in the South China Sea.</title>
        <authorList>
            <person name="Li L."/>
        </authorList>
    </citation>
    <scope>NUCLEOTIDE SEQUENCE [LARGE SCALE GENOMIC DNA]</scope>
    <source>
        <strain evidence="4 5">LHW63015</strain>
    </source>
</reference>
<evidence type="ECO:0000256" key="2">
    <source>
        <dbReference type="ARBA" id="ARBA00022448"/>
    </source>
</evidence>
<dbReference type="PANTHER" id="PTHR43649:SF34">
    <property type="entry name" value="ABC TRANSPORTER PERIPLASMIC-BINDING PROTEIN YCJN-RELATED"/>
    <property type="match status" value="1"/>
</dbReference>
<evidence type="ECO:0000313" key="5">
    <source>
        <dbReference type="Proteomes" id="UP000253303"/>
    </source>
</evidence>
<comment type="caution">
    <text evidence="4">The sequence shown here is derived from an EMBL/GenBank/DDBJ whole genome shotgun (WGS) entry which is preliminary data.</text>
</comment>
<organism evidence="4 5">
    <name type="scientific">Spongiactinospora rosea</name>
    <dbReference type="NCBI Taxonomy" id="2248750"/>
    <lineage>
        <taxon>Bacteria</taxon>
        <taxon>Bacillati</taxon>
        <taxon>Actinomycetota</taxon>
        <taxon>Actinomycetes</taxon>
        <taxon>Streptosporangiales</taxon>
        <taxon>Streptosporangiaceae</taxon>
        <taxon>Spongiactinospora</taxon>
    </lineage>
</organism>
<dbReference type="RefSeq" id="WP_113984256.1">
    <property type="nucleotide sequence ID" value="NZ_QMEY01000017.1"/>
</dbReference>
<sequence>MTAVHGKGGRGRKAPRWWRSQSRARRVVWAMLMSVSLVAAMITVGTRGAAAPGPKCPKDSGLTFATGDDVSKGSFRRDMVAIWNGRNPPGKQVTVMELPEHTDDVRAAMVSKAQAGSCAFDILAIDVAWVTEFARHGYVREIRLRPEERALFLGKPLGTGFVDGRQYAVPFYTDAQLLFSRSDLPPARTPAELTSLASRHKLAAQLGDYEGGTVNILQAMSAHGAKINDGDEIVLDEPGNARLALEALHRLRQMLRNNALAGPAEDMDEEASLMAFENRAAGYMLSWPSFFHRLAASPSMLDEDGDPMLRVTPVPGAGVLGGSDLAISSTSAKYAEAREFIMFLAGAEIQERLFACSGYAPVLKSVYDVYRTAPRTCEDLPWLEKPSPTPAAGDDIELPDITAGQLSRFAAAIRSAVEAAVARPPATHYATFSEVFRDCTRRVIVNELAPEELDFGRFADALRAALDGRRYDEDPCRVPQ</sequence>
<protein>
    <recommendedName>
        <fullName evidence="6">Multiple sugar transport system substrate-binding protein</fullName>
    </recommendedName>
</protein>
<keyword evidence="5" id="KW-1185">Reference proteome</keyword>
<proteinExistence type="inferred from homology"/>
<gene>
    <name evidence="4" type="ORF">DP939_30360</name>
</gene>
<evidence type="ECO:0000313" key="4">
    <source>
        <dbReference type="EMBL" id="RBQ16276.1"/>
    </source>
</evidence>
<dbReference type="InterPro" id="IPR006059">
    <property type="entry name" value="SBP"/>
</dbReference>
<keyword evidence="3" id="KW-0732">Signal</keyword>
<dbReference type="InterPro" id="IPR050490">
    <property type="entry name" value="Bact_solute-bd_prot1"/>
</dbReference>
<evidence type="ECO:0008006" key="6">
    <source>
        <dbReference type="Google" id="ProtNLM"/>
    </source>
</evidence>
<dbReference type="PANTHER" id="PTHR43649">
    <property type="entry name" value="ARABINOSE-BINDING PROTEIN-RELATED"/>
    <property type="match status" value="1"/>
</dbReference>
<comment type="similarity">
    <text evidence="1">Belongs to the bacterial solute-binding protein 1 family.</text>
</comment>
<dbReference type="Proteomes" id="UP000253303">
    <property type="component" value="Unassembled WGS sequence"/>
</dbReference>
<dbReference type="Pfam" id="PF13416">
    <property type="entry name" value="SBP_bac_8"/>
    <property type="match status" value="1"/>
</dbReference>
<dbReference type="AlphaFoldDB" id="A0A366LQU6"/>
<evidence type="ECO:0000256" key="1">
    <source>
        <dbReference type="ARBA" id="ARBA00008520"/>
    </source>
</evidence>
<accession>A0A366LQU6</accession>
<evidence type="ECO:0000256" key="3">
    <source>
        <dbReference type="ARBA" id="ARBA00022729"/>
    </source>
</evidence>
<dbReference type="SUPFAM" id="SSF53850">
    <property type="entry name" value="Periplasmic binding protein-like II"/>
    <property type="match status" value="1"/>
</dbReference>
<keyword evidence="2" id="KW-0813">Transport</keyword>
<dbReference type="OrthoDB" id="3495561at2"/>
<name>A0A366LQU6_9ACTN</name>
<dbReference type="EMBL" id="QMEY01000017">
    <property type="protein sequence ID" value="RBQ16276.1"/>
    <property type="molecule type" value="Genomic_DNA"/>
</dbReference>
<dbReference type="Gene3D" id="3.40.190.10">
    <property type="entry name" value="Periplasmic binding protein-like II"/>
    <property type="match status" value="2"/>
</dbReference>